<evidence type="ECO:0000256" key="2">
    <source>
        <dbReference type="SAM" id="MobiDB-lite"/>
    </source>
</evidence>
<accession>A0A1P8WBU6</accession>
<sequence>MNSIRTLTLCCCFGLVPSLDANEPLDVWPDLAPGETTRKLGTAQPARPNENPPVTRVVNITRPTISVHLAPKPNGAAVVILPGGGFGKVVPDKEGTEAASWLNEQGFTAFVLSYRTKQGDDVGWERPLQDAQRTLALVRRRAGEWKLTPDRIGLLGFSAGGQVAARLLSDGGRLSYQPVDAVDKVSHRPDFAMLIYPWNMYDAKRGDLVEGVSVAENCPPTFLVHTDDDRSSSLGAVLFYAGLKKSGIPGELHVYGNGGHGYGLRSVDGSEISTWPGHAAHWLGRWLKKQ</sequence>
<evidence type="ECO:0000313" key="4">
    <source>
        <dbReference type="EMBL" id="APZ91531.1"/>
    </source>
</evidence>
<dbReference type="STRING" id="1891926.Fuma_01119"/>
<feature type="domain" description="BD-FAE-like" evidence="3">
    <location>
        <begin position="76"/>
        <end position="165"/>
    </location>
</feature>
<dbReference type="Pfam" id="PF20434">
    <property type="entry name" value="BD-FAE"/>
    <property type="match status" value="1"/>
</dbReference>
<dbReference type="InterPro" id="IPR049492">
    <property type="entry name" value="BD-FAE-like_dom"/>
</dbReference>
<dbReference type="Gene3D" id="3.40.50.1820">
    <property type="entry name" value="alpha/beta hydrolase"/>
    <property type="match status" value="1"/>
</dbReference>
<keyword evidence="1 4" id="KW-0378">Hydrolase</keyword>
<dbReference type="GO" id="GO:0046555">
    <property type="term" value="F:acetylxylan esterase activity"/>
    <property type="evidence" value="ECO:0007669"/>
    <property type="project" value="UniProtKB-EC"/>
</dbReference>
<feature type="region of interest" description="Disordered" evidence="2">
    <location>
        <begin position="32"/>
        <end position="53"/>
    </location>
</feature>
<reference evidence="4 5" key="1">
    <citation type="journal article" date="2016" name="Front. Microbiol.">
        <title>Fuerstia marisgermanicae gen. nov., sp. nov., an Unusual Member of the Phylum Planctomycetes from the German Wadden Sea.</title>
        <authorList>
            <person name="Kohn T."/>
            <person name="Heuer A."/>
            <person name="Jogler M."/>
            <person name="Vollmers J."/>
            <person name="Boedeker C."/>
            <person name="Bunk B."/>
            <person name="Rast P."/>
            <person name="Borchert D."/>
            <person name="Glockner I."/>
            <person name="Freese H.M."/>
            <person name="Klenk H.P."/>
            <person name="Overmann J."/>
            <person name="Kaster A.K."/>
            <person name="Rohde M."/>
            <person name="Wiegand S."/>
            <person name="Jogler C."/>
        </authorList>
    </citation>
    <scope>NUCLEOTIDE SEQUENCE [LARGE SCALE GENOMIC DNA]</scope>
    <source>
        <strain evidence="4 5">NH11</strain>
    </source>
</reference>
<dbReference type="OrthoDB" id="9794725at2"/>
<keyword evidence="5" id="KW-1185">Reference proteome</keyword>
<dbReference type="AlphaFoldDB" id="A0A1P8WBU6"/>
<dbReference type="InterPro" id="IPR050300">
    <property type="entry name" value="GDXG_lipolytic_enzyme"/>
</dbReference>
<organism evidence="4 5">
    <name type="scientific">Fuerstiella marisgermanici</name>
    <dbReference type="NCBI Taxonomy" id="1891926"/>
    <lineage>
        <taxon>Bacteria</taxon>
        <taxon>Pseudomonadati</taxon>
        <taxon>Planctomycetota</taxon>
        <taxon>Planctomycetia</taxon>
        <taxon>Planctomycetales</taxon>
        <taxon>Planctomycetaceae</taxon>
        <taxon>Fuerstiella</taxon>
    </lineage>
</organism>
<name>A0A1P8WBU6_9PLAN</name>
<dbReference type="SUPFAM" id="SSF53474">
    <property type="entry name" value="alpha/beta-Hydrolases"/>
    <property type="match status" value="1"/>
</dbReference>
<evidence type="ECO:0000259" key="3">
    <source>
        <dbReference type="Pfam" id="PF20434"/>
    </source>
</evidence>
<proteinExistence type="predicted"/>
<protein>
    <submittedName>
        <fullName evidence="4">Acetylxylan esterase</fullName>
        <ecNumber evidence="4">3.1.1.72</ecNumber>
    </submittedName>
</protein>
<dbReference type="Proteomes" id="UP000187735">
    <property type="component" value="Chromosome"/>
</dbReference>
<dbReference type="KEGG" id="fmr:Fuma_01119"/>
<dbReference type="EC" id="3.1.1.72" evidence="4"/>
<gene>
    <name evidence="4" type="primary">axeA_4</name>
    <name evidence="4" type="ORF">Fuma_01119</name>
</gene>
<dbReference type="InterPro" id="IPR029058">
    <property type="entry name" value="AB_hydrolase_fold"/>
</dbReference>
<dbReference type="EMBL" id="CP017641">
    <property type="protein sequence ID" value="APZ91531.1"/>
    <property type="molecule type" value="Genomic_DNA"/>
</dbReference>
<dbReference type="RefSeq" id="WP_077023275.1">
    <property type="nucleotide sequence ID" value="NZ_CP017641.1"/>
</dbReference>
<evidence type="ECO:0000313" key="5">
    <source>
        <dbReference type="Proteomes" id="UP000187735"/>
    </source>
</evidence>
<evidence type="ECO:0000256" key="1">
    <source>
        <dbReference type="ARBA" id="ARBA00022801"/>
    </source>
</evidence>
<dbReference type="PANTHER" id="PTHR48081:SF6">
    <property type="entry name" value="PEPTIDASE S9 PROLYL OLIGOPEPTIDASE CATALYTIC DOMAIN-CONTAINING PROTEIN"/>
    <property type="match status" value="1"/>
</dbReference>
<dbReference type="PANTHER" id="PTHR48081">
    <property type="entry name" value="AB HYDROLASE SUPERFAMILY PROTEIN C4A8.06C"/>
    <property type="match status" value="1"/>
</dbReference>